<sequence>MVIKVPHAWKRPINNCSFSVISVLQILVNFKTNRLRFRLQVLLVCSASVQWHHR</sequence>
<dbReference type="EMBL" id="APCN01001664">
    <property type="status" value="NOT_ANNOTATED_CDS"/>
    <property type="molecule type" value="Genomic_DNA"/>
</dbReference>
<evidence type="ECO:0000313" key="1">
    <source>
        <dbReference type="EnsemblMetazoa" id="AARA014347-PA"/>
    </source>
</evidence>
<dbReference type="Proteomes" id="UP000075840">
    <property type="component" value="Unassembled WGS sequence"/>
</dbReference>
<dbReference type="EnsemblMetazoa" id="AARA014347-RA">
    <property type="protein sequence ID" value="AARA014347-PA"/>
    <property type="gene ID" value="AARA014347"/>
</dbReference>
<organism evidence="1 2">
    <name type="scientific">Anopheles arabiensis</name>
    <name type="common">Mosquito</name>
    <dbReference type="NCBI Taxonomy" id="7173"/>
    <lineage>
        <taxon>Eukaryota</taxon>
        <taxon>Metazoa</taxon>
        <taxon>Ecdysozoa</taxon>
        <taxon>Arthropoda</taxon>
        <taxon>Hexapoda</taxon>
        <taxon>Insecta</taxon>
        <taxon>Pterygota</taxon>
        <taxon>Neoptera</taxon>
        <taxon>Endopterygota</taxon>
        <taxon>Diptera</taxon>
        <taxon>Nematocera</taxon>
        <taxon>Culicoidea</taxon>
        <taxon>Culicidae</taxon>
        <taxon>Anophelinae</taxon>
        <taxon>Anopheles</taxon>
    </lineage>
</organism>
<keyword evidence="2" id="KW-1185">Reference proteome</keyword>
<reference evidence="1" key="1">
    <citation type="submission" date="2022-08" db="UniProtKB">
        <authorList>
            <consortium name="EnsemblMetazoa"/>
        </authorList>
    </citation>
    <scope>IDENTIFICATION</scope>
    <source>
        <strain evidence="1">Dongola</strain>
    </source>
</reference>
<evidence type="ECO:0000313" key="2">
    <source>
        <dbReference type="Proteomes" id="UP000075840"/>
    </source>
</evidence>
<dbReference type="AlphaFoldDB" id="A0A182IFU0"/>
<dbReference type="VEuPathDB" id="VectorBase:AARA014347"/>
<accession>A0A182IFU0</accession>
<name>A0A182IFU0_ANOAR</name>
<protein>
    <submittedName>
        <fullName evidence="1">Uncharacterized protein</fullName>
    </submittedName>
</protein>
<proteinExistence type="predicted"/>